<dbReference type="InterPro" id="IPR036365">
    <property type="entry name" value="PGBD-like_sf"/>
</dbReference>
<dbReference type="PANTHER" id="PTHR41533:SF1">
    <property type="entry name" value="L,D-TRANSPEPTIDASE YCBB-RELATED"/>
    <property type="match status" value="1"/>
</dbReference>
<dbReference type="Gene3D" id="1.10.101.10">
    <property type="entry name" value="PGBD-like superfamily/PGBD"/>
    <property type="match status" value="3"/>
</dbReference>
<dbReference type="OrthoDB" id="5395100at2"/>
<evidence type="ECO:0000313" key="2">
    <source>
        <dbReference type="EMBL" id="ADL50091.1"/>
    </source>
</evidence>
<keyword evidence="3" id="KW-1185">Reference proteome</keyword>
<dbReference type="Pfam" id="PF01471">
    <property type="entry name" value="PG_binding_1"/>
    <property type="match status" value="3"/>
</dbReference>
<dbReference type="RefSeq" id="WP_010075142.1">
    <property type="nucleotide sequence ID" value="NC_014393.1"/>
</dbReference>
<reference evidence="2 3" key="1">
    <citation type="submission" date="2010-08" db="EMBL/GenBank/DDBJ databases">
        <title>Complete sequence of Clostridium cellulovorans 743B.</title>
        <authorList>
            <consortium name="US DOE Joint Genome Institute"/>
            <person name="Lucas S."/>
            <person name="Copeland A."/>
            <person name="Lapidus A."/>
            <person name="Cheng J.-F."/>
            <person name="Bruce D."/>
            <person name="Goodwin L."/>
            <person name="Pitluck S."/>
            <person name="Chertkov O."/>
            <person name="Detter J.C."/>
            <person name="Han C."/>
            <person name="Tapia R."/>
            <person name="Land M."/>
            <person name="Hauser L."/>
            <person name="Chang Y.-J."/>
            <person name="Jeffries C."/>
            <person name="Kyrpides N."/>
            <person name="Ivanova N."/>
            <person name="Mikhailova N."/>
            <person name="Hemme C.L."/>
            <person name="Woyke T."/>
        </authorList>
    </citation>
    <scope>NUCLEOTIDE SEQUENCE [LARGE SCALE GENOMIC DNA]</scope>
    <source>
        <strain evidence="3">ATCC 35296 / DSM 3052 / OCM 3 / 743B</strain>
    </source>
</reference>
<dbReference type="PANTHER" id="PTHR41533">
    <property type="entry name" value="L,D-TRANSPEPTIDASE HI_1667-RELATED"/>
    <property type="match status" value="1"/>
</dbReference>
<dbReference type="KEGG" id="ccb:Clocel_0311"/>
<gene>
    <name evidence="2" type="ordered locus">Clocel_0311</name>
</gene>
<dbReference type="eggNOG" id="COG3409">
    <property type="taxonomic scope" value="Bacteria"/>
</dbReference>
<dbReference type="EMBL" id="CP002160">
    <property type="protein sequence ID" value="ADL50091.1"/>
    <property type="molecule type" value="Genomic_DNA"/>
</dbReference>
<dbReference type="InterPro" id="IPR036366">
    <property type="entry name" value="PGBDSf"/>
</dbReference>
<dbReference type="SUPFAM" id="SSF47090">
    <property type="entry name" value="PGBD-like"/>
    <property type="match status" value="3"/>
</dbReference>
<organism evidence="2 3">
    <name type="scientific">Clostridium cellulovorans (strain ATCC 35296 / DSM 3052 / OCM 3 / 743B)</name>
    <dbReference type="NCBI Taxonomy" id="573061"/>
    <lineage>
        <taxon>Bacteria</taxon>
        <taxon>Bacillati</taxon>
        <taxon>Bacillota</taxon>
        <taxon>Clostridia</taxon>
        <taxon>Eubacteriales</taxon>
        <taxon>Clostridiaceae</taxon>
        <taxon>Clostridium</taxon>
    </lineage>
</organism>
<accession>D9SPP2</accession>
<dbReference type="Proteomes" id="UP000002730">
    <property type="component" value="Chromosome"/>
</dbReference>
<proteinExistence type="predicted"/>
<feature type="domain" description="Peptidoglycan binding-like" evidence="1">
    <location>
        <begin position="129"/>
        <end position="185"/>
    </location>
</feature>
<protein>
    <submittedName>
        <fullName evidence="2">Peptidoglycan-binding domain 1 protein</fullName>
    </submittedName>
</protein>
<dbReference type="InterPro" id="IPR052905">
    <property type="entry name" value="LD-transpeptidase_YkuD-like"/>
</dbReference>
<dbReference type="InterPro" id="IPR002477">
    <property type="entry name" value="Peptidoglycan-bd-like"/>
</dbReference>
<name>D9SPP2_CLOC7</name>
<feature type="domain" description="Peptidoglycan binding-like" evidence="1">
    <location>
        <begin position="58"/>
        <end position="114"/>
    </location>
</feature>
<dbReference type="HOGENOM" id="CLU_536084_0_0_9"/>
<evidence type="ECO:0000259" key="1">
    <source>
        <dbReference type="Pfam" id="PF01471"/>
    </source>
</evidence>
<feature type="domain" description="Peptidoglycan binding-like" evidence="1">
    <location>
        <begin position="204"/>
        <end position="260"/>
    </location>
</feature>
<sequence length="508" mass="53085">MAINLINSISALLSGTSNTSATKTANETKTATATANLVAAASTSDSLSISGTLQKGSTGQEVMDLQNALKKLGYFTSTVDGDFGDLTKSAVIKFQAAKGLTQDGIVGTETKAAISDALTAASALKLGSSGEAVKELQVNLTKLGFDTKGTDGVFGQNTYNAVVAFQNSRGLTADGIVGLNTKNAIDTAISALNNPSLALKIGSSGDEVIQLQVNLTRLGYDTNGADGVFGQNTYDAVVAFQTAKGLTADGIVGAATKNAITEALKNVGTSNNNTSSSQQIALKKALAITSSFEGSGFVNVTGNFDGQGISVGALQWNIGQGSLQPLLRRMDTENNALTRQIFGSNYDSFHNMLSKSQSEQLAWAKSINNSSNKIVEPWNSQIKALCGTVQFQQIQMDAVKPVADRALAICQKYNLKSERAFALAFDIATQNGSVSSTADSIIKSKVTASTTEKEKLVIIATAVADCSKAIYRNDVYSRKMTIVNGSGTVHGSYVNVDVKYGLSDAAFR</sequence>
<dbReference type="AlphaFoldDB" id="D9SPP2"/>
<evidence type="ECO:0000313" key="3">
    <source>
        <dbReference type="Proteomes" id="UP000002730"/>
    </source>
</evidence>